<accession>A0ABP9VP85</accession>
<dbReference type="Proteomes" id="UP001416858">
    <property type="component" value="Unassembled WGS sequence"/>
</dbReference>
<protein>
    <recommendedName>
        <fullName evidence="5">Secreted protein</fullName>
    </recommendedName>
</protein>
<proteinExistence type="predicted"/>
<organism evidence="3 4">
    <name type="scientific">Novipirellula caenicola</name>
    <dbReference type="NCBI Taxonomy" id="1536901"/>
    <lineage>
        <taxon>Bacteria</taxon>
        <taxon>Pseudomonadati</taxon>
        <taxon>Planctomycetota</taxon>
        <taxon>Planctomycetia</taxon>
        <taxon>Pirellulales</taxon>
        <taxon>Pirellulaceae</taxon>
        <taxon>Novipirellula</taxon>
    </lineage>
</organism>
<reference evidence="3 4" key="1">
    <citation type="submission" date="2024-02" db="EMBL/GenBank/DDBJ databases">
        <title>Rhodopirellula caenicola NBRC 110016.</title>
        <authorList>
            <person name="Ichikawa N."/>
            <person name="Katano-Makiyama Y."/>
            <person name="Hidaka K."/>
        </authorList>
    </citation>
    <scope>NUCLEOTIDE SEQUENCE [LARGE SCALE GENOMIC DNA]</scope>
    <source>
        <strain evidence="3 4">NBRC 110016</strain>
    </source>
</reference>
<keyword evidence="4" id="KW-1185">Reference proteome</keyword>
<dbReference type="RefSeq" id="WP_345683888.1">
    <property type="nucleotide sequence ID" value="NZ_BAABRO010000004.1"/>
</dbReference>
<feature type="signal peptide" evidence="2">
    <location>
        <begin position="1"/>
        <end position="25"/>
    </location>
</feature>
<evidence type="ECO:0000313" key="4">
    <source>
        <dbReference type="Proteomes" id="UP001416858"/>
    </source>
</evidence>
<sequence>MMSSHPAKFCFIFLLTLASVLPAYGGTTTWDGKYDTSKIEVTMVYFVPADRQALPDWKDRVQYYARRLEQFHAREFGDQSKLTIVVHPEPFVSKSTTETLREGDANKIYFRTLSEVDRTLAFAQDNPEDRDAFPILLVLSEINWRPLDDFYRLHPEGGNLVFEGNLNQGQHFPGATSGGARAAYLANRGVGWGLVSGDGWRVPYRGTDCVVYHEGCGHTVGLPHPEPGNGSVMSMGQYRGWISESWIDKDQKSRMGWEPASPESLENQGDEPSLAGELFTRFRAIPEPMVPAPNQEVALKLDWPEDANVKSLRVRYQTAIDAPWIDVPTVISIAQPKTVSLGRFDREIPISYRVDAELHSGETAEIWGYLQVRSEANQNPLPRTLSDDLFQARASVTPDSSQKSKVIDSFPENAVDLLSFVDPTKAFTTGQWSKRDGKLESSKGYGVRIEVPFTPPTEYRIVAIVEPLDPPDALLFGLKASDKRFVALFNYGKTGVAKSAIENIDNKNVGNETTFSGNLFKQNQMSQVVVEVRGERVQMSVDGHRIVDWQGDASRLSLSDYWATPNDQALMLGSYDCRYRFHRITLEPIRGEGRELAQSSGEAVVR</sequence>
<feature type="region of interest" description="Disordered" evidence="1">
    <location>
        <begin position="252"/>
        <end position="271"/>
    </location>
</feature>
<evidence type="ECO:0000256" key="2">
    <source>
        <dbReference type="SAM" id="SignalP"/>
    </source>
</evidence>
<evidence type="ECO:0000313" key="3">
    <source>
        <dbReference type="EMBL" id="GAA5506997.1"/>
    </source>
</evidence>
<dbReference type="EMBL" id="BAABRO010000004">
    <property type="protein sequence ID" value="GAA5506997.1"/>
    <property type="molecule type" value="Genomic_DNA"/>
</dbReference>
<evidence type="ECO:0000256" key="1">
    <source>
        <dbReference type="SAM" id="MobiDB-lite"/>
    </source>
</evidence>
<gene>
    <name evidence="3" type="ORF">Rcae01_02451</name>
</gene>
<comment type="caution">
    <text evidence="3">The sequence shown here is derived from an EMBL/GenBank/DDBJ whole genome shotgun (WGS) entry which is preliminary data.</text>
</comment>
<evidence type="ECO:0008006" key="5">
    <source>
        <dbReference type="Google" id="ProtNLM"/>
    </source>
</evidence>
<feature type="chain" id="PRO_5047167255" description="Secreted protein" evidence="2">
    <location>
        <begin position="26"/>
        <end position="606"/>
    </location>
</feature>
<name>A0ABP9VP85_9BACT</name>
<keyword evidence="2" id="KW-0732">Signal</keyword>